<evidence type="ECO:0000256" key="4">
    <source>
        <dbReference type="ARBA" id="ARBA00023015"/>
    </source>
</evidence>
<dbReference type="SUPFAM" id="SSF51197">
    <property type="entry name" value="Clavaminate synthase-like"/>
    <property type="match status" value="1"/>
</dbReference>
<dbReference type="PROSITE" id="PS51184">
    <property type="entry name" value="JMJC"/>
    <property type="match status" value="1"/>
</dbReference>
<feature type="domain" description="JmjC" evidence="7">
    <location>
        <begin position="150"/>
        <end position="305"/>
    </location>
</feature>
<dbReference type="InterPro" id="IPR035445">
    <property type="entry name" value="GYF-like_dom_sf"/>
</dbReference>
<dbReference type="SMART" id="SM00558">
    <property type="entry name" value="JmjC"/>
    <property type="match status" value="1"/>
</dbReference>
<comment type="caution">
    <text evidence="8">The sequence shown here is derived from an EMBL/GenBank/DDBJ whole genome shotgun (WGS) entry which is preliminary data.</text>
</comment>
<protein>
    <recommendedName>
        <fullName evidence="7">JmjC domain-containing protein</fullName>
    </recommendedName>
</protein>
<gene>
    <name evidence="8" type="ORF">CVIRNUC_008976</name>
</gene>
<feature type="compositionally biased region" description="Basic and acidic residues" evidence="6">
    <location>
        <begin position="783"/>
        <end position="794"/>
    </location>
</feature>
<dbReference type="InterPro" id="IPR003347">
    <property type="entry name" value="JmjC_dom"/>
</dbReference>
<feature type="region of interest" description="Disordered" evidence="6">
    <location>
        <begin position="725"/>
        <end position="867"/>
    </location>
</feature>
<dbReference type="GO" id="GO:0046872">
    <property type="term" value="F:metal ion binding"/>
    <property type="evidence" value="ECO:0007669"/>
    <property type="project" value="UniProtKB-KW"/>
</dbReference>
<dbReference type="SUPFAM" id="SSF55277">
    <property type="entry name" value="GYF domain"/>
    <property type="match status" value="1"/>
</dbReference>
<feature type="region of interest" description="Disordered" evidence="6">
    <location>
        <begin position="1149"/>
        <end position="1266"/>
    </location>
</feature>
<feature type="compositionally biased region" description="Low complexity" evidence="6">
    <location>
        <begin position="1213"/>
        <end position="1233"/>
    </location>
</feature>
<evidence type="ECO:0000256" key="2">
    <source>
        <dbReference type="ARBA" id="ARBA00023002"/>
    </source>
</evidence>
<evidence type="ECO:0000313" key="8">
    <source>
        <dbReference type="EMBL" id="CAK0785765.1"/>
    </source>
</evidence>
<feature type="region of interest" description="Disordered" evidence="6">
    <location>
        <begin position="1124"/>
        <end position="1143"/>
    </location>
</feature>
<feature type="region of interest" description="Disordered" evidence="6">
    <location>
        <begin position="980"/>
        <end position="1077"/>
    </location>
</feature>
<keyword evidence="1" id="KW-0479">Metal-binding</keyword>
<feature type="region of interest" description="Disordered" evidence="6">
    <location>
        <begin position="465"/>
        <end position="568"/>
    </location>
</feature>
<name>A0AAV1IIB3_9CHLO</name>
<dbReference type="EMBL" id="CAUYUE010000013">
    <property type="protein sequence ID" value="CAK0785765.1"/>
    <property type="molecule type" value="Genomic_DNA"/>
</dbReference>
<feature type="compositionally biased region" description="Basic and acidic residues" evidence="6">
    <location>
        <begin position="808"/>
        <end position="818"/>
    </location>
</feature>
<feature type="compositionally biased region" description="Basic and acidic residues" evidence="6">
    <location>
        <begin position="840"/>
        <end position="860"/>
    </location>
</feature>
<evidence type="ECO:0000256" key="6">
    <source>
        <dbReference type="SAM" id="MobiDB-lite"/>
    </source>
</evidence>
<evidence type="ECO:0000256" key="5">
    <source>
        <dbReference type="ARBA" id="ARBA00023163"/>
    </source>
</evidence>
<keyword evidence="3" id="KW-0408">Iron</keyword>
<feature type="compositionally biased region" description="Low complexity" evidence="6">
    <location>
        <begin position="1152"/>
        <end position="1166"/>
    </location>
</feature>
<sequence length="1308" mass="140081">MEGDEGTRRVTRPRLKEVNYQETLAEAPASVETPYKRHAEACLATKYGKVKPLENPSELNVELLRSTGFQDPVLVSAKASLARTREALGMRVPEGLTPDHIASAVGPQERVPVLDVASQTSGPRPTLAEWARYFRSRPKERLLNVVSLSLAGTPLQEKISPPAAVRALDLVNAVWPAGEKPRPEVLLYGLMSPAGCYTDFHVDFGGSSVWYHVISGRKTFLLVPPNPQNMRAFEEWSSSEKQAGTFFADRAEGCVQASLGPGSTLLIPASWPHAVVTQEDAVVVGGNFLHALDLRRAVECWEMETRLKVHASARFPLFGPLMWHTVAHYRERLLRRALVPGAPAGADRPSAALTAWELTGLMYVLSFLKRQTDKTGWLACPECLQDPQGLLKQTGETASALMPDGLLPDLFDDLDPLDLDLLDSGLLDGVSEDMMFGNGTSLLEDLWDGMRLPLPDVSAPGWLEGIGRDIPNKESPAGNGIRAQTSAADASDAAQSLSAEEPSSGEEWTAEHGSRRSRAQRPQQQQRDQPRRAKAAHLRQEGRGTAAAAGLSAEQGAPEQPSGQPDTQQPVITIKASARAAQAARSGRDDGEREKLKAQMLVLHLRTRIQKELSMQANVASGRLQLRDGGERLQEGIGAAAASLARALGALAQRGAADPPWPAACFQSACLRFIDADGQVQGPFSVDHMKALQQAGTVQDDTLVMAAAKGPSLLRTVLDMCEAHRASPVTGSSPKAAQEGRGKMHTLTTPSLGRHSRTTRERRSIPQEQSALQKNPSAWHSASPDDLRARKAPLERGGQQHPGGGYSRQRDSDVDSSRRSSSPSRATQAQRKVAQARARRAAEQRERDEARRRAIEEHRSRAAQAAALEKQRGSWAVQAAAELAQAELAGDGDGAYQGAWTFLGSTGQEMGPYVKSELEAMFESGQIGGNTMVYDEEDGVTIQLSALLSTKPAGLLASSPEPKANGAIKDATLSPALQEAADVEREAPQEQATSPARTYAGQTSGKSTGQYLPGLAPSTEVRKRASESRQQHLAKLQRLVSGQAAPSLGMQTCSPGLGEEQAEAPPPPRPLSQHAMPPEGFAVQSSALGAVSTPSNSVPLPLMPLRNDMRHGEEHMPSLSEAWHSRRAQATAGPPTLHSAPVWLRQPAPQPSLQQTTASWQTSSQTLGSGPADPQPDHAKEASDSGGHLYALSRQPWRPEQPPWAGQVGHVGLPGSLGMPGSLGTSLPGPGVSMDSRWPPASAAQYSQPEQAPWPQQGYSNGPPPGHIMAGGLSGWSTQSPAPQTIPSMQATPQPFPQQGAVGRPWYG</sequence>
<feature type="compositionally biased region" description="Polar residues" evidence="6">
    <location>
        <begin position="990"/>
        <end position="1010"/>
    </location>
</feature>
<dbReference type="GO" id="GO:0016491">
    <property type="term" value="F:oxidoreductase activity"/>
    <property type="evidence" value="ECO:0007669"/>
    <property type="project" value="UniProtKB-KW"/>
</dbReference>
<dbReference type="PANTHER" id="PTHR23123">
    <property type="entry name" value="PHD/F-BOX CONTAINING PROTEIN"/>
    <property type="match status" value="1"/>
</dbReference>
<accession>A0AAV1IIB3</accession>
<proteinExistence type="predicted"/>
<evidence type="ECO:0000259" key="7">
    <source>
        <dbReference type="PROSITE" id="PS51184"/>
    </source>
</evidence>
<keyword evidence="4" id="KW-0805">Transcription regulation</keyword>
<feature type="compositionally biased region" description="Basic and acidic residues" evidence="6">
    <location>
        <begin position="1020"/>
        <end position="1030"/>
    </location>
</feature>
<feature type="compositionally biased region" description="Low complexity" evidence="6">
    <location>
        <begin position="543"/>
        <end position="557"/>
    </location>
</feature>
<evidence type="ECO:0000256" key="3">
    <source>
        <dbReference type="ARBA" id="ARBA00023004"/>
    </source>
</evidence>
<dbReference type="Proteomes" id="UP001314263">
    <property type="component" value="Unassembled WGS sequence"/>
</dbReference>
<keyword evidence="9" id="KW-1185">Reference proteome</keyword>
<feature type="compositionally biased region" description="Low complexity" evidence="6">
    <location>
        <begin position="483"/>
        <end position="499"/>
    </location>
</feature>
<dbReference type="Gene3D" id="2.60.120.650">
    <property type="entry name" value="Cupin"/>
    <property type="match status" value="1"/>
</dbReference>
<feature type="compositionally biased region" description="Low complexity" evidence="6">
    <location>
        <begin position="819"/>
        <end position="836"/>
    </location>
</feature>
<evidence type="ECO:0000256" key="1">
    <source>
        <dbReference type="ARBA" id="ARBA00022723"/>
    </source>
</evidence>
<dbReference type="InterPro" id="IPR050690">
    <property type="entry name" value="JHDM1_Histone_Demethylase"/>
</dbReference>
<reference evidence="8 9" key="1">
    <citation type="submission" date="2023-10" db="EMBL/GenBank/DDBJ databases">
        <authorList>
            <person name="Maclean D."/>
            <person name="Macfadyen A."/>
        </authorList>
    </citation>
    <scope>NUCLEOTIDE SEQUENCE [LARGE SCALE GENOMIC DNA]</scope>
</reference>
<dbReference type="Gene3D" id="3.30.1490.40">
    <property type="match status" value="1"/>
</dbReference>
<organism evidence="8 9">
    <name type="scientific">Coccomyxa viridis</name>
    <dbReference type="NCBI Taxonomy" id="1274662"/>
    <lineage>
        <taxon>Eukaryota</taxon>
        <taxon>Viridiplantae</taxon>
        <taxon>Chlorophyta</taxon>
        <taxon>core chlorophytes</taxon>
        <taxon>Trebouxiophyceae</taxon>
        <taxon>Trebouxiophyceae incertae sedis</taxon>
        <taxon>Coccomyxaceae</taxon>
        <taxon>Coccomyxa</taxon>
    </lineage>
</organism>
<keyword evidence="2" id="KW-0560">Oxidoreductase</keyword>
<evidence type="ECO:0000313" key="9">
    <source>
        <dbReference type="Proteomes" id="UP001314263"/>
    </source>
</evidence>
<feature type="compositionally biased region" description="Polar residues" evidence="6">
    <location>
        <begin position="766"/>
        <end position="780"/>
    </location>
</feature>
<keyword evidence="5" id="KW-0804">Transcription</keyword>